<sequence>MQPFNFCIPPKYLKANPLRFYPVKKNFLLITYAEADDITNPFTYNDWGIVIDLDGVIHSKIKLGPLYVNNTTKEWKPGQDSITLNVHRDNGFIRTAPITNSTGFSLQQFKIDENGGIQQIVETVNIFPTGHPLETVATMDGGYALIYPNNTGLTGSNPISTTPLTPQFGIYFLLLGYEKGITQGPFVLYQTLTPINVLLLDCDFTYVGVGQTCIIIANSTQSDKTFIKIDFLSSGTVYNITTFQNINVTDYSIQSLRYGGYLSYYLVRNSDKKNFNIYGYIYGYILDYYGILFNWDLTYPTLANPVADVLVLPNNTLVIPQPEEGNSWSLLTTDLYKIEGERDHGYSILHINTTIPKIGDVIDPSETKFLIIKYYNKIVLSPNRNITILQDDGTSHGIIRQITSMTSTGNNGYDKFVELIDDEFSSIINITIINSTFNKPGGRYYVLIDDGFASSKDYHEPMIGIQSSAWNFTTLQEDDHANSIKEKYRKKVNSTRIEGKVRLTLDGTNYFKSIKHDKIKRKEFFNNLTQELVKAIPVSSERVTSNGRHEIDTSVSPEQYILSINIEKAKNEDENSVNSVADDLDTLIKNKFITLIGSGEYSNYLDHEYGYVTIPRWIEDNWKNLIITVLFNIVLFTFSFKKGNFAIYDCGNAIEEFATTILFTSIDAGSVENIFTTSIFFVTFPFIVNLGFAFIIIIDELTKTDLKKSLTKVNELLNNETDHKKSEKASNHPEIVSDHDHTEDTNDHTKDMEIEVAGDPDHTKDKKIKDGGSNPKEESTCNKLIKVVKELKKSIEELEDVIKLTKELKEVNELIDQLVKYIAESAEDEVKDTSEDKVKNNTEVDVKNIIEKLKVINELIKEIMQFENFVHELKELEKLPKEILTSTLRKVDEFIEDPEKSKTFKEEYTRILKVKLKKVNELNVDEFTKDPKKDKAHIKLKAKLKKVYTNLKAELDKVKELNELAEELKKINGLMKELKEVKELSEELEKVKMFIDKYEDKVEDDVEEGSDINEMKNNENSEAINSNKESWYSKIINKIKKFMAEREKEENDRQSTQKKGYKKFSKWLKDYRDNQITTVLFITLAGVDITHLEFLGSKIQIRIPSNFNFLELKRSRSFNIYLMLNYLVQRNVKLYGENSLTLLSGIFL</sequence>
<dbReference type="HOGENOM" id="CLU_009551_1_0_1"/>
<evidence type="ECO:0000256" key="2">
    <source>
        <dbReference type="SAM" id="MobiDB-lite"/>
    </source>
</evidence>
<feature type="coiled-coil region" evidence="1">
    <location>
        <begin position="1032"/>
        <end position="1059"/>
    </location>
</feature>
<dbReference type="Proteomes" id="UP000022910">
    <property type="component" value="Unassembled WGS sequence"/>
</dbReference>
<keyword evidence="1" id="KW-0175">Coiled coil</keyword>
<feature type="region of interest" description="Disordered" evidence="2">
    <location>
        <begin position="721"/>
        <end position="777"/>
    </location>
</feature>
<dbReference type="STRING" id="1432141.A0A015KWA7"/>
<feature type="coiled-coil region" evidence="1">
    <location>
        <begin position="941"/>
        <end position="1001"/>
    </location>
</feature>
<dbReference type="EMBL" id="JEMT01023560">
    <property type="protein sequence ID" value="EXX64291.1"/>
    <property type="molecule type" value="Genomic_DNA"/>
</dbReference>
<protein>
    <submittedName>
        <fullName evidence="3">Uncharacterized protein</fullName>
    </submittedName>
</protein>
<evidence type="ECO:0000313" key="3">
    <source>
        <dbReference type="EMBL" id="EXX64291.1"/>
    </source>
</evidence>
<comment type="caution">
    <text evidence="3">The sequence shown here is derived from an EMBL/GenBank/DDBJ whole genome shotgun (WGS) entry which is preliminary data.</text>
</comment>
<evidence type="ECO:0000313" key="4">
    <source>
        <dbReference type="Proteomes" id="UP000022910"/>
    </source>
</evidence>
<feature type="coiled-coil region" evidence="1">
    <location>
        <begin position="781"/>
        <end position="824"/>
    </location>
</feature>
<dbReference type="OrthoDB" id="2406015at2759"/>
<reference evidence="3 4" key="1">
    <citation type="submission" date="2014-02" db="EMBL/GenBank/DDBJ databases">
        <title>Single nucleus genome sequencing reveals high similarity among nuclei of an endomycorrhizal fungus.</title>
        <authorList>
            <person name="Lin K."/>
            <person name="Geurts R."/>
            <person name="Zhang Z."/>
            <person name="Limpens E."/>
            <person name="Saunders D.G."/>
            <person name="Mu D."/>
            <person name="Pang E."/>
            <person name="Cao H."/>
            <person name="Cha H."/>
            <person name="Lin T."/>
            <person name="Zhou Q."/>
            <person name="Shang Y."/>
            <person name="Li Y."/>
            <person name="Ivanov S."/>
            <person name="Sharma T."/>
            <person name="Velzen R.V."/>
            <person name="Ruijter N.D."/>
            <person name="Aanen D.K."/>
            <person name="Win J."/>
            <person name="Kamoun S."/>
            <person name="Bisseling T."/>
            <person name="Huang S."/>
        </authorList>
    </citation>
    <scope>NUCLEOTIDE SEQUENCE [LARGE SCALE GENOMIC DNA]</scope>
    <source>
        <strain evidence="4">DAOM197198w</strain>
    </source>
</reference>
<organism evidence="3 4">
    <name type="scientific">Rhizophagus irregularis (strain DAOM 197198w)</name>
    <name type="common">Glomus intraradices</name>
    <dbReference type="NCBI Taxonomy" id="1432141"/>
    <lineage>
        <taxon>Eukaryota</taxon>
        <taxon>Fungi</taxon>
        <taxon>Fungi incertae sedis</taxon>
        <taxon>Mucoromycota</taxon>
        <taxon>Glomeromycotina</taxon>
        <taxon>Glomeromycetes</taxon>
        <taxon>Glomerales</taxon>
        <taxon>Glomeraceae</taxon>
        <taxon>Rhizophagus</taxon>
    </lineage>
</organism>
<name>A0A015KWA7_RHIIW</name>
<keyword evidence="4" id="KW-1185">Reference proteome</keyword>
<gene>
    <name evidence="3" type="ORF">RirG_144160</name>
</gene>
<accession>A0A015KWA7</accession>
<proteinExistence type="predicted"/>
<evidence type="ECO:0000256" key="1">
    <source>
        <dbReference type="SAM" id="Coils"/>
    </source>
</evidence>
<dbReference type="AlphaFoldDB" id="A0A015KWA7"/>